<reference evidence="7" key="2">
    <citation type="journal article" date="2024" name="Plant">
        <title>Genomic evolution and insights into agronomic trait innovations of Sesamum species.</title>
        <authorList>
            <person name="Miao H."/>
            <person name="Wang L."/>
            <person name="Qu L."/>
            <person name="Liu H."/>
            <person name="Sun Y."/>
            <person name="Le M."/>
            <person name="Wang Q."/>
            <person name="Wei S."/>
            <person name="Zheng Y."/>
            <person name="Lin W."/>
            <person name="Duan Y."/>
            <person name="Cao H."/>
            <person name="Xiong S."/>
            <person name="Wang X."/>
            <person name="Wei L."/>
            <person name="Li C."/>
            <person name="Ma Q."/>
            <person name="Ju M."/>
            <person name="Zhao R."/>
            <person name="Li G."/>
            <person name="Mu C."/>
            <person name="Tian Q."/>
            <person name="Mei H."/>
            <person name="Zhang T."/>
            <person name="Gao T."/>
            <person name="Zhang H."/>
        </authorList>
    </citation>
    <scope>NUCLEOTIDE SEQUENCE</scope>
    <source>
        <strain evidence="7">G02</strain>
    </source>
</reference>
<comment type="caution">
    <text evidence="7">The sequence shown here is derived from an EMBL/GenBank/DDBJ whole genome shotgun (WGS) entry which is preliminary data.</text>
</comment>
<dbReference type="InterPro" id="IPR010666">
    <property type="entry name" value="Znf_GRF"/>
</dbReference>
<keyword evidence="1" id="KW-0479">Metal-binding</keyword>
<keyword evidence="3" id="KW-0862">Zinc</keyword>
<feature type="region of interest" description="Disordered" evidence="5">
    <location>
        <begin position="1"/>
        <end position="20"/>
    </location>
</feature>
<organism evidence="7">
    <name type="scientific">Sesamum radiatum</name>
    <name type="common">Black benniseed</name>
    <dbReference type="NCBI Taxonomy" id="300843"/>
    <lineage>
        <taxon>Eukaryota</taxon>
        <taxon>Viridiplantae</taxon>
        <taxon>Streptophyta</taxon>
        <taxon>Embryophyta</taxon>
        <taxon>Tracheophyta</taxon>
        <taxon>Spermatophyta</taxon>
        <taxon>Magnoliopsida</taxon>
        <taxon>eudicotyledons</taxon>
        <taxon>Gunneridae</taxon>
        <taxon>Pentapetalae</taxon>
        <taxon>asterids</taxon>
        <taxon>lamiids</taxon>
        <taxon>Lamiales</taxon>
        <taxon>Pedaliaceae</taxon>
        <taxon>Sesamum</taxon>
    </lineage>
</organism>
<dbReference type="PANTHER" id="PTHR33248">
    <property type="entry name" value="ZINC ION-BINDING PROTEIN"/>
    <property type="match status" value="1"/>
</dbReference>
<feature type="compositionally biased region" description="Polar residues" evidence="5">
    <location>
        <begin position="1"/>
        <end position="14"/>
    </location>
</feature>
<gene>
    <name evidence="7" type="ORF">Sradi_2054100</name>
</gene>
<feature type="domain" description="GRF-type" evidence="6">
    <location>
        <begin position="37"/>
        <end position="78"/>
    </location>
</feature>
<evidence type="ECO:0000256" key="5">
    <source>
        <dbReference type="SAM" id="MobiDB-lite"/>
    </source>
</evidence>
<evidence type="ECO:0000256" key="3">
    <source>
        <dbReference type="ARBA" id="ARBA00022833"/>
    </source>
</evidence>
<sequence>MSSDHSNCWSSNGVSGRWSGCRRRQQTFTKGYESETCKCGMPIVTKTDWTNSNPGRRFRGCGRSNGGYCDVFEWIDPPMCDRSVVIIPDLLKKINAYEKKIAEFHVLEQSSS</sequence>
<evidence type="ECO:0000313" key="7">
    <source>
        <dbReference type="EMBL" id="KAL0404133.1"/>
    </source>
</evidence>
<accession>A0AAW2TIZ2</accession>
<dbReference type="GO" id="GO:0008270">
    <property type="term" value="F:zinc ion binding"/>
    <property type="evidence" value="ECO:0007669"/>
    <property type="project" value="UniProtKB-KW"/>
</dbReference>
<keyword evidence="2 4" id="KW-0863">Zinc-finger</keyword>
<dbReference type="EMBL" id="JACGWJ010000008">
    <property type="protein sequence ID" value="KAL0404133.1"/>
    <property type="molecule type" value="Genomic_DNA"/>
</dbReference>
<name>A0AAW2TIZ2_SESRA</name>
<evidence type="ECO:0000256" key="4">
    <source>
        <dbReference type="PROSITE-ProRule" id="PRU01343"/>
    </source>
</evidence>
<evidence type="ECO:0000256" key="1">
    <source>
        <dbReference type="ARBA" id="ARBA00022723"/>
    </source>
</evidence>
<evidence type="ECO:0000259" key="6">
    <source>
        <dbReference type="PROSITE" id="PS51999"/>
    </source>
</evidence>
<dbReference type="AlphaFoldDB" id="A0AAW2TIZ2"/>
<dbReference type="PROSITE" id="PS51999">
    <property type="entry name" value="ZF_GRF"/>
    <property type="match status" value="1"/>
</dbReference>
<protein>
    <recommendedName>
        <fullName evidence="6">GRF-type domain-containing protein</fullName>
    </recommendedName>
</protein>
<evidence type="ECO:0000256" key="2">
    <source>
        <dbReference type="ARBA" id="ARBA00022771"/>
    </source>
</evidence>
<reference evidence="7" key="1">
    <citation type="submission" date="2020-06" db="EMBL/GenBank/DDBJ databases">
        <authorList>
            <person name="Li T."/>
            <person name="Hu X."/>
            <person name="Zhang T."/>
            <person name="Song X."/>
            <person name="Zhang H."/>
            <person name="Dai N."/>
            <person name="Sheng W."/>
            <person name="Hou X."/>
            <person name="Wei L."/>
        </authorList>
    </citation>
    <scope>NUCLEOTIDE SEQUENCE</scope>
    <source>
        <strain evidence="7">G02</strain>
        <tissue evidence="7">Leaf</tissue>
    </source>
</reference>
<proteinExistence type="predicted"/>